<accession>A0A0G7ZNL5</accession>
<dbReference type="PANTHER" id="PTHR11070:SF2">
    <property type="entry name" value="ATP-DEPENDENT DNA HELICASE SRS2"/>
    <property type="match status" value="1"/>
</dbReference>
<evidence type="ECO:0000256" key="2">
    <source>
        <dbReference type="ARBA" id="ARBA00022741"/>
    </source>
</evidence>
<evidence type="ECO:0000259" key="14">
    <source>
        <dbReference type="PROSITE" id="PS51217"/>
    </source>
</evidence>
<dbReference type="InterPro" id="IPR027417">
    <property type="entry name" value="P-loop_NTPase"/>
</dbReference>
<dbReference type="GO" id="GO:0043138">
    <property type="term" value="F:3'-5' DNA helicase activity"/>
    <property type="evidence" value="ECO:0007669"/>
    <property type="project" value="UniProtKB-EC"/>
</dbReference>
<keyword evidence="16" id="KW-1185">Reference proteome</keyword>
<keyword evidence="2 11" id="KW-0547">Nucleotide-binding</keyword>
<evidence type="ECO:0000256" key="4">
    <source>
        <dbReference type="ARBA" id="ARBA00022806"/>
    </source>
</evidence>
<keyword evidence="5 11" id="KW-0067">ATP-binding</keyword>
<reference evidence="16" key="1">
    <citation type="submission" date="2015-05" db="EMBL/GenBank/DDBJ databases">
        <authorList>
            <person name="Collingro A."/>
        </authorList>
    </citation>
    <scope>NUCLEOTIDE SEQUENCE [LARGE SCALE GENOMIC DNA]</scope>
    <source>
        <strain evidence="16">Ps</strain>
    </source>
</reference>
<dbReference type="Pfam" id="PF13361">
    <property type="entry name" value="UvrD_C"/>
    <property type="match status" value="1"/>
</dbReference>
<protein>
    <recommendedName>
        <fullName evidence="9">DNA 3'-5' helicase</fullName>
        <ecNumber evidence="9">5.6.2.4</ecNumber>
    </recommendedName>
</protein>
<dbReference type="InterPro" id="IPR014017">
    <property type="entry name" value="DNA_helicase_UvrD-like_C"/>
</dbReference>
<dbReference type="PROSITE" id="PS51217">
    <property type="entry name" value="UVRD_HELICASE_CTER"/>
    <property type="match status" value="1"/>
</dbReference>
<dbReference type="Gene3D" id="3.40.50.300">
    <property type="entry name" value="P-loop containing nucleotide triphosphate hydrolases"/>
    <property type="match status" value="2"/>
</dbReference>
<dbReference type="SUPFAM" id="SSF52540">
    <property type="entry name" value="P-loop containing nucleoside triphosphate hydrolases"/>
    <property type="match status" value="1"/>
</dbReference>
<evidence type="ECO:0000256" key="9">
    <source>
        <dbReference type="ARBA" id="ARBA00034808"/>
    </source>
</evidence>
<evidence type="ECO:0000313" key="15">
    <source>
        <dbReference type="EMBL" id="CRX37194.1"/>
    </source>
</evidence>
<comment type="catalytic activity">
    <reaction evidence="8">
        <text>Couples ATP hydrolysis with the unwinding of duplex DNA by translocating in the 3'-5' direction.</text>
        <dbReference type="EC" id="5.6.2.4"/>
    </reaction>
</comment>
<gene>
    <name evidence="15" type="ORF">HEPPS_04170</name>
</gene>
<dbReference type="Proteomes" id="UP000242141">
    <property type="component" value="Unassembled WGS sequence"/>
</dbReference>
<evidence type="ECO:0000256" key="11">
    <source>
        <dbReference type="PROSITE-ProRule" id="PRU00560"/>
    </source>
</evidence>
<dbReference type="EMBL" id="CWGI01000001">
    <property type="protein sequence ID" value="CRX37194.1"/>
    <property type="molecule type" value="Genomic_DNA"/>
</dbReference>
<dbReference type="GO" id="GO:0005524">
    <property type="term" value="F:ATP binding"/>
    <property type="evidence" value="ECO:0007669"/>
    <property type="project" value="UniProtKB-UniRule"/>
</dbReference>
<organism evidence="15 16">
    <name type="scientific">Candidatus Hepatoplasma crinochetorum</name>
    <dbReference type="NCBI Taxonomy" id="295596"/>
    <lineage>
        <taxon>Bacteria</taxon>
        <taxon>Bacillati</taxon>
        <taxon>Mycoplasmatota</taxon>
        <taxon>Mollicutes</taxon>
        <taxon>Candidatus Hepatoplasmataceae</taxon>
        <taxon>Candidatus Hepatoplasma</taxon>
    </lineage>
</organism>
<keyword evidence="4 11" id="KW-0347">Helicase</keyword>
<dbReference type="PANTHER" id="PTHR11070">
    <property type="entry name" value="UVRD / RECB / PCRA DNA HELICASE FAMILY MEMBER"/>
    <property type="match status" value="1"/>
</dbReference>
<dbReference type="AlphaFoldDB" id="A0A0G7ZNL5"/>
<proteinExistence type="inferred from homology"/>
<evidence type="ECO:0000256" key="3">
    <source>
        <dbReference type="ARBA" id="ARBA00022801"/>
    </source>
</evidence>
<dbReference type="GO" id="GO:0000725">
    <property type="term" value="P:recombinational repair"/>
    <property type="evidence" value="ECO:0007669"/>
    <property type="project" value="TreeGrafter"/>
</dbReference>
<feature type="domain" description="UvrD-like helicase ATP-binding" evidence="13">
    <location>
        <begin position="1"/>
        <end position="276"/>
    </location>
</feature>
<name>A0A0G7ZNL5_9MOLU</name>
<evidence type="ECO:0000256" key="8">
    <source>
        <dbReference type="ARBA" id="ARBA00034617"/>
    </source>
</evidence>
<feature type="domain" description="UvrD-like helicase C-terminal" evidence="14">
    <location>
        <begin position="277"/>
        <end position="546"/>
    </location>
</feature>
<keyword evidence="3 11" id="KW-0378">Hydrolase</keyword>
<dbReference type="Gene3D" id="1.10.486.10">
    <property type="entry name" value="PCRA, domain 4"/>
    <property type="match status" value="1"/>
</dbReference>
<keyword evidence="7" id="KW-0413">Isomerase</keyword>
<feature type="binding site" evidence="11">
    <location>
        <begin position="22"/>
        <end position="29"/>
    </location>
    <ligand>
        <name>ATP</name>
        <dbReference type="ChEBI" id="CHEBI:30616"/>
    </ligand>
</feature>
<dbReference type="Pfam" id="PF00580">
    <property type="entry name" value="UvrD-helicase"/>
    <property type="match status" value="1"/>
</dbReference>
<comment type="similarity">
    <text evidence="1">Belongs to the helicase family. UvrD subfamily.</text>
</comment>
<evidence type="ECO:0000256" key="7">
    <source>
        <dbReference type="ARBA" id="ARBA00023235"/>
    </source>
</evidence>
<evidence type="ECO:0000256" key="12">
    <source>
        <dbReference type="SAM" id="Coils"/>
    </source>
</evidence>
<evidence type="ECO:0000256" key="5">
    <source>
        <dbReference type="ARBA" id="ARBA00022840"/>
    </source>
</evidence>
<evidence type="ECO:0000259" key="13">
    <source>
        <dbReference type="PROSITE" id="PS51198"/>
    </source>
</evidence>
<feature type="coiled-coil region" evidence="12">
    <location>
        <begin position="313"/>
        <end position="340"/>
    </location>
</feature>
<dbReference type="PROSITE" id="PS51198">
    <property type="entry name" value="UVRD_HELICASE_ATP_BIND"/>
    <property type="match status" value="1"/>
</dbReference>
<dbReference type="InterPro" id="IPR000212">
    <property type="entry name" value="DNA_helicase_UvrD/REP"/>
</dbReference>
<dbReference type="GO" id="GO:0003677">
    <property type="term" value="F:DNA binding"/>
    <property type="evidence" value="ECO:0007669"/>
    <property type="project" value="UniProtKB-KW"/>
</dbReference>
<dbReference type="EC" id="5.6.2.4" evidence="9"/>
<sequence>MELNKKQQEVVSYIDGPLRVIAGPGSGKTRTIIAKIEYLIKVKKINPKKILVITFTNKAANEIIERIKNLLDIDNFNSVYTYHSFSFYFLRVEANNINLSKNYFILDGQDQKALIKKHFKNEDFIENNSIDLNDLITIFHKLRFGEEDKISNDKQFIHKVVKLFQKYQNYKKEISALDFDDLIIFCRDILFSNEKIRDKWKNKYEYIFVDEFQDIDPYQYQILKSLTDKNSKIMIVGDPDQNIYSWRGANINLIFDFEKDYQDIKTIILNTNYRSTKSILQIANNLISNNKKRISFDNVPFNKKDFKINLIIAKTREDEARRVINEIVRLNREENILLEEIAIIYRSNYVSKEYEIELINRGINYIVVGGFRFFERKEVKETLNFLRFLLLKDNYSLSLIINIPARGIGDKTFAKLEKEAIDQGKTIWKGLEEESISIPKKLKIFIEETKRTIKEINNIEDIKDFSRIIKKYLNNLDFFRYYKNFAEEKIKNIEALLELIGQQFKSKSELINDLYEFLKNCSLYSSTDTKTITNNLTLITVHAAKGLEFKIVFFVGFNENIIPSNKSIIDSKVEEERRIAYVGITRAKKYLYISYFNGYDFYRNPWKPSRFIYEFNYPFNLINSKKDEQEKFFKSEQNNFIKKGYSLDKSNLKEGDIVYHQTFGEGVVVRSDDIFATIAFNKKFGIKEILIEHQFLLKKN</sequence>
<evidence type="ECO:0000256" key="10">
    <source>
        <dbReference type="ARBA" id="ARBA00048988"/>
    </source>
</evidence>
<dbReference type="CDD" id="cd17932">
    <property type="entry name" value="DEXQc_UvrD"/>
    <property type="match status" value="1"/>
</dbReference>
<dbReference type="GO" id="GO:0016887">
    <property type="term" value="F:ATP hydrolysis activity"/>
    <property type="evidence" value="ECO:0007669"/>
    <property type="project" value="RHEA"/>
</dbReference>
<dbReference type="InterPro" id="IPR014016">
    <property type="entry name" value="UvrD-like_ATP-bd"/>
</dbReference>
<dbReference type="Gene3D" id="1.10.10.160">
    <property type="match status" value="1"/>
</dbReference>
<evidence type="ECO:0000313" key="16">
    <source>
        <dbReference type="Proteomes" id="UP000242141"/>
    </source>
</evidence>
<comment type="catalytic activity">
    <reaction evidence="10">
        <text>ATP + H2O = ADP + phosphate + H(+)</text>
        <dbReference type="Rhea" id="RHEA:13065"/>
        <dbReference type="ChEBI" id="CHEBI:15377"/>
        <dbReference type="ChEBI" id="CHEBI:15378"/>
        <dbReference type="ChEBI" id="CHEBI:30616"/>
        <dbReference type="ChEBI" id="CHEBI:43474"/>
        <dbReference type="ChEBI" id="CHEBI:456216"/>
        <dbReference type="EC" id="5.6.2.4"/>
    </reaction>
</comment>
<keyword evidence="6" id="KW-0238">DNA-binding</keyword>
<evidence type="ECO:0000256" key="1">
    <source>
        <dbReference type="ARBA" id="ARBA00009922"/>
    </source>
</evidence>
<evidence type="ECO:0000256" key="6">
    <source>
        <dbReference type="ARBA" id="ARBA00023125"/>
    </source>
</evidence>
<dbReference type="InterPro" id="IPR013986">
    <property type="entry name" value="DExx_box_DNA_helicase_dom_sf"/>
</dbReference>
<keyword evidence="12" id="KW-0175">Coiled coil</keyword>